<feature type="chain" id="PRO_5021381412" evidence="1">
    <location>
        <begin position="27"/>
        <end position="108"/>
    </location>
</feature>
<proteinExistence type="predicted"/>
<protein>
    <submittedName>
        <fullName evidence="2">Uncharacterized protein</fullName>
    </submittedName>
</protein>
<reference evidence="2 3" key="1">
    <citation type="journal article" date="2019" name="ISME J.">
        <title>Candidatus Macondimonas diazotrophica, a novel gammaproteobacterial genus dominating crude-oil-contaminated coastal sediments.</title>
        <authorList>
            <person name="Karthikeyan S."/>
            <person name="Konstantinidis K."/>
        </authorList>
    </citation>
    <scope>NUCLEOTIDE SEQUENCE [LARGE SCALE GENOMIC DNA]</scope>
    <source>
        <strain evidence="2 3">KTK01</strain>
    </source>
</reference>
<evidence type="ECO:0000313" key="2">
    <source>
        <dbReference type="EMBL" id="TFZ82515.1"/>
    </source>
</evidence>
<evidence type="ECO:0000313" key="3">
    <source>
        <dbReference type="Proteomes" id="UP000297890"/>
    </source>
</evidence>
<dbReference type="RefSeq" id="WP_135281761.1">
    <property type="nucleotide sequence ID" value="NZ_SRIO01000008.1"/>
</dbReference>
<name>A0A4Z0FA61_9GAMM</name>
<gene>
    <name evidence="2" type="ORF">E4680_07335</name>
</gene>
<sequence length="108" mass="11617">MRKFKSVISGVVLLGAAAMFASPAMAGFKVGSTGTKGWGIDFNPATGKTVYVFPGKKQIIADPVANTKTVTRRVTGRVVERQYPEGSRRGGPSMGLARFFYKTYNAVH</sequence>
<dbReference type="Proteomes" id="UP000297890">
    <property type="component" value="Unassembled WGS sequence"/>
</dbReference>
<organism evidence="2 3">
    <name type="scientific">Candidatus Macondimonas diazotrophica</name>
    <dbReference type="NCBI Taxonomy" id="2305248"/>
    <lineage>
        <taxon>Bacteria</taxon>
        <taxon>Pseudomonadati</taxon>
        <taxon>Pseudomonadota</taxon>
        <taxon>Gammaproteobacteria</taxon>
        <taxon>Chromatiales</taxon>
        <taxon>Ectothiorhodospiraceae</taxon>
        <taxon>Candidatus Macondimonas</taxon>
    </lineage>
</organism>
<keyword evidence="3" id="KW-1185">Reference proteome</keyword>
<accession>A0A4Z0FA61</accession>
<dbReference type="AlphaFoldDB" id="A0A4Z0FA61"/>
<feature type="signal peptide" evidence="1">
    <location>
        <begin position="1"/>
        <end position="26"/>
    </location>
</feature>
<comment type="caution">
    <text evidence="2">The sequence shown here is derived from an EMBL/GenBank/DDBJ whole genome shotgun (WGS) entry which is preliminary data.</text>
</comment>
<keyword evidence="1" id="KW-0732">Signal</keyword>
<evidence type="ECO:0000256" key="1">
    <source>
        <dbReference type="SAM" id="SignalP"/>
    </source>
</evidence>
<dbReference type="EMBL" id="SRIO01000008">
    <property type="protein sequence ID" value="TFZ82515.1"/>
    <property type="molecule type" value="Genomic_DNA"/>
</dbReference>